<name>E4UNW8_ARTGP</name>
<dbReference type="PANTHER" id="PTHR10782:SF4">
    <property type="entry name" value="TONALLI, ISOFORM E"/>
    <property type="match status" value="1"/>
</dbReference>
<reference evidence="7" key="1">
    <citation type="journal article" date="2012" name="MBio">
        <title>Comparative genome analysis of Trichophyton rubrum and related dermatophytes reveals candidate genes involved in infection.</title>
        <authorList>
            <person name="Martinez D.A."/>
            <person name="Oliver B.G."/>
            <person name="Graeser Y."/>
            <person name="Goldberg J.M."/>
            <person name="Li W."/>
            <person name="Martinez-Rossi N.M."/>
            <person name="Monod M."/>
            <person name="Shelest E."/>
            <person name="Barton R.C."/>
            <person name="Birch E."/>
            <person name="Brakhage A.A."/>
            <person name="Chen Z."/>
            <person name="Gurr S.J."/>
            <person name="Heiman D."/>
            <person name="Heitman J."/>
            <person name="Kosti I."/>
            <person name="Rossi A."/>
            <person name="Saif S."/>
            <person name="Samalova M."/>
            <person name="Saunders C.W."/>
            <person name="Shea T."/>
            <person name="Summerbell R.C."/>
            <person name="Xu J."/>
            <person name="Young S."/>
            <person name="Zeng Q."/>
            <person name="Birren B.W."/>
            <person name="Cuomo C.A."/>
            <person name="White T.C."/>
        </authorList>
    </citation>
    <scope>NUCLEOTIDE SEQUENCE [LARGE SCALE GENOMIC DNA]</scope>
    <source>
        <strain evidence="7">ATCC MYA-4604 / CBS 118893</strain>
    </source>
</reference>
<feature type="compositionally biased region" description="Low complexity" evidence="4">
    <location>
        <begin position="195"/>
        <end position="215"/>
    </location>
</feature>
<keyword evidence="7" id="KW-1185">Reference proteome</keyword>
<dbReference type="Proteomes" id="UP000002669">
    <property type="component" value="Unassembled WGS sequence"/>
</dbReference>
<evidence type="ECO:0000259" key="5">
    <source>
        <dbReference type="Pfam" id="PF02891"/>
    </source>
</evidence>
<keyword evidence="1" id="KW-0479">Metal-binding</keyword>
<evidence type="ECO:0000256" key="3">
    <source>
        <dbReference type="ARBA" id="ARBA00022833"/>
    </source>
</evidence>
<dbReference type="EMBL" id="DS989823">
    <property type="protein sequence ID" value="EFQ99721.1"/>
    <property type="molecule type" value="Genomic_DNA"/>
</dbReference>
<dbReference type="GO" id="GO:0061665">
    <property type="term" value="F:SUMO ligase activity"/>
    <property type="evidence" value="ECO:0007669"/>
    <property type="project" value="TreeGrafter"/>
</dbReference>
<dbReference type="HOGENOM" id="CLU_008180_0_0_1"/>
<keyword evidence="3" id="KW-0862">Zinc</keyword>
<feature type="compositionally biased region" description="Polar residues" evidence="4">
    <location>
        <begin position="140"/>
        <end position="151"/>
    </location>
</feature>
<evidence type="ECO:0000256" key="4">
    <source>
        <dbReference type="SAM" id="MobiDB-lite"/>
    </source>
</evidence>
<dbReference type="Pfam" id="PF02891">
    <property type="entry name" value="zf-MIZ"/>
    <property type="match status" value="1"/>
</dbReference>
<dbReference type="OMA" id="DNWRCPI"/>
<evidence type="ECO:0000313" key="7">
    <source>
        <dbReference type="Proteomes" id="UP000002669"/>
    </source>
</evidence>
<gene>
    <name evidence="6" type="ORF">MGYG_02734</name>
</gene>
<protein>
    <submittedName>
        <fullName evidence="6">MIZ zinc finger protein</fullName>
    </submittedName>
</protein>
<feature type="region of interest" description="Disordered" evidence="4">
    <location>
        <begin position="239"/>
        <end position="284"/>
    </location>
</feature>
<dbReference type="GO" id="GO:0016925">
    <property type="term" value="P:protein sumoylation"/>
    <property type="evidence" value="ECO:0007669"/>
    <property type="project" value="TreeGrafter"/>
</dbReference>
<dbReference type="InterPro" id="IPR013083">
    <property type="entry name" value="Znf_RING/FYVE/PHD"/>
</dbReference>
<dbReference type="PANTHER" id="PTHR10782">
    <property type="entry name" value="ZINC FINGER MIZ DOMAIN-CONTAINING PROTEIN"/>
    <property type="match status" value="1"/>
</dbReference>
<organism evidence="7">
    <name type="scientific">Arthroderma gypseum (strain ATCC MYA-4604 / CBS 118893)</name>
    <name type="common">Microsporum gypseum</name>
    <dbReference type="NCBI Taxonomy" id="535722"/>
    <lineage>
        <taxon>Eukaryota</taxon>
        <taxon>Fungi</taxon>
        <taxon>Dikarya</taxon>
        <taxon>Ascomycota</taxon>
        <taxon>Pezizomycotina</taxon>
        <taxon>Eurotiomycetes</taxon>
        <taxon>Eurotiomycetidae</taxon>
        <taxon>Onygenales</taxon>
        <taxon>Arthrodermataceae</taxon>
        <taxon>Nannizzia</taxon>
    </lineage>
</organism>
<dbReference type="Gene3D" id="3.30.40.10">
    <property type="entry name" value="Zinc/RING finger domain, C3HC4 (zinc finger)"/>
    <property type="match status" value="1"/>
</dbReference>
<feature type="domain" description="SP-RING-type" evidence="5">
    <location>
        <begin position="969"/>
        <end position="1016"/>
    </location>
</feature>
<feature type="compositionally biased region" description="Polar residues" evidence="4">
    <location>
        <begin position="326"/>
        <end position="339"/>
    </location>
</feature>
<dbReference type="AlphaFoldDB" id="E4UNW8"/>
<feature type="compositionally biased region" description="Polar residues" evidence="4">
    <location>
        <begin position="216"/>
        <end position="226"/>
    </location>
</feature>
<feature type="compositionally biased region" description="Low complexity" evidence="4">
    <location>
        <begin position="267"/>
        <end position="284"/>
    </location>
</feature>
<evidence type="ECO:0000313" key="6">
    <source>
        <dbReference type="EMBL" id="EFQ99721.1"/>
    </source>
</evidence>
<dbReference type="GO" id="GO:0000785">
    <property type="term" value="C:chromatin"/>
    <property type="evidence" value="ECO:0007669"/>
    <property type="project" value="TreeGrafter"/>
</dbReference>
<dbReference type="STRING" id="535722.E4UNW8"/>
<feature type="region of interest" description="Disordered" evidence="4">
    <location>
        <begin position="1"/>
        <end position="226"/>
    </location>
</feature>
<proteinExistence type="predicted"/>
<feature type="region of interest" description="Disordered" evidence="4">
    <location>
        <begin position="594"/>
        <end position="613"/>
    </location>
</feature>
<feature type="compositionally biased region" description="Polar residues" evidence="4">
    <location>
        <begin position="594"/>
        <end position="606"/>
    </location>
</feature>
<evidence type="ECO:0000256" key="2">
    <source>
        <dbReference type="ARBA" id="ARBA00022771"/>
    </source>
</evidence>
<dbReference type="GO" id="GO:0008270">
    <property type="term" value="F:zinc ion binding"/>
    <property type="evidence" value="ECO:0007669"/>
    <property type="project" value="UniProtKB-KW"/>
</dbReference>
<dbReference type="eggNOG" id="KOG2169">
    <property type="taxonomic scope" value="Eukaryota"/>
</dbReference>
<accession>E4UNW8</accession>
<sequence length="1104" mass="120531">MISPNSRKQPTSSIRQQANDSELVASNSTASRFLGSRPKAWMQNKNLPGPAPTITRRPSRPLHTTNKTRAVPKIGPKDTPYPSEKGPGKGNIPASKEPKDAAPTQCLSPVSSPMLPPAIRITPDPIIPDSVQQAQQAQQSAPSEKTVEQPTQPLPSPNPSHRSHPTGNTPGADPVTADIGVSTAPDLPAEEHHAASSWPSPSSMIPPQQSSQAPQTTKGSPQAGRSTVRQMHPLVEVAQRSGQDGGDQDKHQNKRPRLTSFQPPTATSVSATPISPITSTTTTPRPIINTLVTTTTAATTSALYAPLSPQLPSLIPLSPGTGVNPPGSSASPLQQPPTDLSPQALNSCAEFLSSIIPTFQPSEATFIYMLRDACVGYDLQYLALHQLYCLSVKSSGLLPDIGEHAMRGITTVTGLICPSTKLSSAYIEYFSSFPSDFSALVPQNRPYAAAVEAVKGWAASLITTWPGFFSKVISRGYPPLLDEIITSLGVLSSVMHGIFYSRCVSTLVANRAPGLREAWRVILKKNIEFYRNRLKKANTSNPVPEVQTQGENKYLVMMYQRIGEKHPPRGTSLPVTQPVVPQHTVFHQQPRYNSLPMSQPLRSNHSLPPRPAPPRPIPVLTTGQQQHMRFPGTATSIPQASAFQPRQPIFQSQPPAVVPSVAAAASMATRQAYTPATHQLVTPSTATYNQINSYHLPSYQAYPTPSIQPPLQAIPQLTGTPLFPPRGANALPPANPSPSASHHLAHLRVANVSMSKPESQEPGENLFHSFESFAIPPTSLDWNQCNFQIPFTLSQSQYTTLPRPLHLPNTCHITQGVFDGCKAYQVKCIRLTNTLSLTEEKWMAAECSWPTAIYIHINGQEHFFRRKFHFGKDLPVPISRALRQGTNEIKISLIGTPEERRKYTFAIAVEVVNVASHKRTREAVQTLSQPQSLDIILNRLTNNTVDSDELCFVDDFIAIPLIDPFMARIFNIPVRTVTCKHTECFDLDTFFDTRLSRVAKGPHGMAEDWKCPICNEDARPKRLLIDQFLVQVRKELAERKQLDDVTSIKVRADKSWDIITRQSGTGKAVGGSSLRADEEVTATTVSISASPRAAQAPPEIIEID</sequence>
<dbReference type="InterPro" id="IPR004181">
    <property type="entry name" value="Znf_MIZ"/>
</dbReference>
<dbReference type="InParanoid" id="E4UNW8"/>
<feature type="region of interest" description="Disordered" evidence="4">
    <location>
        <begin position="315"/>
        <end position="339"/>
    </location>
</feature>
<feature type="compositionally biased region" description="Polar residues" evidence="4">
    <location>
        <begin position="1"/>
        <end position="31"/>
    </location>
</feature>
<dbReference type="RefSeq" id="XP_003175204.1">
    <property type="nucleotide sequence ID" value="XM_003175156.1"/>
</dbReference>
<keyword evidence="2" id="KW-0863">Zinc-finger</keyword>
<dbReference type="GeneID" id="10030510"/>
<dbReference type="OrthoDB" id="27975at2759"/>
<evidence type="ECO:0000256" key="1">
    <source>
        <dbReference type="ARBA" id="ARBA00022723"/>
    </source>
</evidence>
<dbReference type="VEuPathDB" id="FungiDB:MGYG_02734"/>